<accession>A0A6A4WBN2</accession>
<keyword evidence="3" id="KW-1185">Reference proteome</keyword>
<dbReference type="Proteomes" id="UP000440578">
    <property type="component" value="Unassembled WGS sequence"/>
</dbReference>
<evidence type="ECO:0000313" key="2">
    <source>
        <dbReference type="EMBL" id="KAF0304015.1"/>
    </source>
</evidence>
<feature type="chain" id="PRO_5025436644" evidence="1">
    <location>
        <begin position="17"/>
        <end position="76"/>
    </location>
</feature>
<organism evidence="2 3">
    <name type="scientific">Amphibalanus amphitrite</name>
    <name type="common">Striped barnacle</name>
    <name type="synonym">Balanus amphitrite</name>
    <dbReference type="NCBI Taxonomy" id="1232801"/>
    <lineage>
        <taxon>Eukaryota</taxon>
        <taxon>Metazoa</taxon>
        <taxon>Ecdysozoa</taxon>
        <taxon>Arthropoda</taxon>
        <taxon>Crustacea</taxon>
        <taxon>Multicrustacea</taxon>
        <taxon>Cirripedia</taxon>
        <taxon>Thoracica</taxon>
        <taxon>Thoracicalcarea</taxon>
        <taxon>Balanomorpha</taxon>
        <taxon>Balanoidea</taxon>
        <taxon>Balanidae</taxon>
        <taxon>Amphibalaninae</taxon>
        <taxon>Amphibalanus</taxon>
    </lineage>
</organism>
<keyword evidence="1" id="KW-0732">Signal</keyword>
<proteinExistence type="predicted"/>
<evidence type="ECO:0000313" key="3">
    <source>
        <dbReference type="Proteomes" id="UP000440578"/>
    </source>
</evidence>
<dbReference type="AlphaFoldDB" id="A0A6A4WBN2"/>
<name>A0A6A4WBN2_AMPAM</name>
<sequence>MKTTAVLVTLLTTTLAWQDDLVPLRTLPLDRCICVIGTETAEGASGEVDGSPPLRSAKAWVRAAAGGAGRRPPLRD</sequence>
<protein>
    <submittedName>
        <fullName evidence="2">Uncharacterized protein</fullName>
    </submittedName>
</protein>
<evidence type="ECO:0000256" key="1">
    <source>
        <dbReference type="SAM" id="SignalP"/>
    </source>
</evidence>
<reference evidence="2 3" key="1">
    <citation type="submission" date="2019-07" db="EMBL/GenBank/DDBJ databases">
        <title>Draft genome assembly of a fouling barnacle, Amphibalanus amphitrite (Darwin, 1854): The first reference genome for Thecostraca.</title>
        <authorList>
            <person name="Kim W."/>
        </authorList>
    </citation>
    <scope>NUCLEOTIDE SEQUENCE [LARGE SCALE GENOMIC DNA]</scope>
    <source>
        <strain evidence="2">SNU_AA5</strain>
        <tissue evidence="2">Soma without cirri and trophi</tissue>
    </source>
</reference>
<feature type="signal peptide" evidence="1">
    <location>
        <begin position="1"/>
        <end position="16"/>
    </location>
</feature>
<dbReference type="EMBL" id="VIIS01000888">
    <property type="protein sequence ID" value="KAF0304015.1"/>
    <property type="molecule type" value="Genomic_DNA"/>
</dbReference>
<comment type="caution">
    <text evidence="2">The sequence shown here is derived from an EMBL/GenBank/DDBJ whole genome shotgun (WGS) entry which is preliminary data.</text>
</comment>
<gene>
    <name evidence="2" type="ORF">FJT64_024073</name>
</gene>